<feature type="region of interest" description="Disordered" evidence="1">
    <location>
        <begin position="157"/>
        <end position="178"/>
    </location>
</feature>
<accession>A0ABR2BFM5</accession>
<feature type="compositionally biased region" description="Polar residues" evidence="1">
    <location>
        <begin position="227"/>
        <end position="240"/>
    </location>
</feature>
<keyword evidence="3" id="KW-1185">Reference proteome</keyword>
<evidence type="ECO:0000256" key="1">
    <source>
        <dbReference type="SAM" id="MobiDB-lite"/>
    </source>
</evidence>
<proteinExistence type="predicted"/>
<comment type="caution">
    <text evidence="2">The sequence shown here is derived from an EMBL/GenBank/DDBJ whole genome shotgun (WGS) entry which is preliminary data.</text>
</comment>
<sequence length="240" mass="26593">MDEMSIFELVDMVQNLGIKRHVKLFRIALDGAKKILPLRSDSDVMNMLVETEPIVETKPAENEPSIEPEPLVESDESNEFEDSDYNGSVRSESVTSEFDDSDFSVEDMSQFHVDAGIDFEGNVRVPPSVGKERIDSESETEVTCKDVIGGNSQLNQISSVHPQTQPSRGRTVPKVPVKRPFGGIRIQDATTSIPSEQIPHHHRPSTQPPPITLVRMMMNSGNNSMSEPTTATSNFPTNDQ</sequence>
<dbReference type="EMBL" id="JBBPBM010000122">
    <property type="protein sequence ID" value="KAK8505894.1"/>
    <property type="molecule type" value="Genomic_DNA"/>
</dbReference>
<feature type="compositionally biased region" description="Low complexity" evidence="1">
    <location>
        <begin position="216"/>
        <end position="226"/>
    </location>
</feature>
<feature type="compositionally biased region" description="Acidic residues" evidence="1">
    <location>
        <begin position="64"/>
        <end position="84"/>
    </location>
</feature>
<evidence type="ECO:0000313" key="2">
    <source>
        <dbReference type="EMBL" id="KAK8505894.1"/>
    </source>
</evidence>
<feature type="region of interest" description="Disordered" evidence="1">
    <location>
        <begin position="56"/>
        <end position="99"/>
    </location>
</feature>
<name>A0ABR2BFM5_9ROSI</name>
<feature type="region of interest" description="Disordered" evidence="1">
    <location>
        <begin position="194"/>
        <end position="240"/>
    </location>
</feature>
<reference evidence="2 3" key="1">
    <citation type="journal article" date="2024" name="G3 (Bethesda)">
        <title>Genome assembly of Hibiscus sabdariffa L. provides insights into metabolisms of medicinal natural products.</title>
        <authorList>
            <person name="Kim T."/>
        </authorList>
    </citation>
    <scope>NUCLEOTIDE SEQUENCE [LARGE SCALE GENOMIC DNA]</scope>
    <source>
        <strain evidence="2">TK-2024</strain>
        <tissue evidence="2">Old leaves</tissue>
    </source>
</reference>
<feature type="region of interest" description="Disordered" evidence="1">
    <location>
        <begin position="123"/>
        <end position="142"/>
    </location>
</feature>
<organism evidence="2 3">
    <name type="scientific">Hibiscus sabdariffa</name>
    <name type="common">roselle</name>
    <dbReference type="NCBI Taxonomy" id="183260"/>
    <lineage>
        <taxon>Eukaryota</taxon>
        <taxon>Viridiplantae</taxon>
        <taxon>Streptophyta</taxon>
        <taxon>Embryophyta</taxon>
        <taxon>Tracheophyta</taxon>
        <taxon>Spermatophyta</taxon>
        <taxon>Magnoliopsida</taxon>
        <taxon>eudicotyledons</taxon>
        <taxon>Gunneridae</taxon>
        <taxon>Pentapetalae</taxon>
        <taxon>rosids</taxon>
        <taxon>malvids</taxon>
        <taxon>Malvales</taxon>
        <taxon>Malvaceae</taxon>
        <taxon>Malvoideae</taxon>
        <taxon>Hibiscus</taxon>
    </lineage>
</organism>
<feature type="compositionally biased region" description="Polar residues" evidence="1">
    <location>
        <begin position="157"/>
        <end position="168"/>
    </location>
</feature>
<protein>
    <submittedName>
        <fullName evidence="2">Uncharacterized protein</fullName>
    </submittedName>
</protein>
<evidence type="ECO:0000313" key="3">
    <source>
        <dbReference type="Proteomes" id="UP001472677"/>
    </source>
</evidence>
<gene>
    <name evidence="2" type="ORF">V6N12_042918</name>
</gene>
<dbReference type="Proteomes" id="UP001472677">
    <property type="component" value="Unassembled WGS sequence"/>
</dbReference>